<name>A0A9D4HBR8_DREPO</name>
<evidence type="ECO:0000313" key="1">
    <source>
        <dbReference type="EMBL" id="KAH3714632.1"/>
    </source>
</evidence>
<comment type="caution">
    <text evidence="1">The sequence shown here is derived from an EMBL/GenBank/DDBJ whole genome shotgun (WGS) entry which is preliminary data.</text>
</comment>
<keyword evidence="2" id="KW-1185">Reference proteome</keyword>
<dbReference type="AlphaFoldDB" id="A0A9D4HBR8"/>
<organism evidence="1 2">
    <name type="scientific">Dreissena polymorpha</name>
    <name type="common">Zebra mussel</name>
    <name type="synonym">Mytilus polymorpha</name>
    <dbReference type="NCBI Taxonomy" id="45954"/>
    <lineage>
        <taxon>Eukaryota</taxon>
        <taxon>Metazoa</taxon>
        <taxon>Spiralia</taxon>
        <taxon>Lophotrochozoa</taxon>
        <taxon>Mollusca</taxon>
        <taxon>Bivalvia</taxon>
        <taxon>Autobranchia</taxon>
        <taxon>Heteroconchia</taxon>
        <taxon>Euheterodonta</taxon>
        <taxon>Imparidentia</taxon>
        <taxon>Neoheterodontei</taxon>
        <taxon>Myida</taxon>
        <taxon>Dreissenoidea</taxon>
        <taxon>Dreissenidae</taxon>
        <taxon>Dreissena</taxon>
    </lineage>
</organism>
<proteinExistence type="predicted"/>
<evidence type="ECO:0000313" key="2">
    <source>
        <dbReference type="Proteomes" id="UP000828390"/>
    </source>
</evidence>
<accession>A0A9D4HBR8</accession>
<sequence length="56" mass="6560">MTAERRHAGLGWKAYDQQFRSRLAVDPTGTRFDKIDYELWLLYVGPSMQGQVRKES</sequence>
<gene>
    <name evidence="1" type="ORF">DPMN_057317</name>
</gene>
<reference evidence="1" key="2">
    <citation type="submission" date="2020-11" db="EMBL/GenBank/DDBJ databases">
        <authorList>
            <person name="McCartney M.A."/>
            <person name="Auch B."/>
            <person name="Kono T."/>
            <person name="Mallez S."/>
            <person name="Becker A."/>
            <person name="Gohl D.M."/>
            <person name="Silverstein K.A.T."/>
            <person name="Koren S."/>
            <person name="Bechman K.B."/>
            <person name="Herman A."/>
            <person name="Abrahante J.E."/>
            <person name="Garbe J."/>
        </authorList>
    </citation>
    <scope>NUCLEOTIDE SEQUENCE</scope>
    <source>
        <strain evidence="1">Duluth1</strain>
        <tissue evidence="1">Whole animal</tissue>
    </source>
</reference>
<protein>
    <submittedName>
        <fullName evidence="1">Uncharacterized protein</fullName>
    </submittedName>
</protein>
<dbReference type="Proteomes" id="UP000828390">
    <property type="component" value="Unassembled WGS sequence"/>
</dbReference>
<reference evidence="1" key="1">
    <citation type="journal article" date="2019" name="bioRxiv">
        <title>The Genome of the Zebra Mussel, Dreissena polymorpha: A Resource for Invasive Species Research.</title>
        <authorList>
            <person name="McCartney M.A."/>
            <person name="Auch B."/>
            <person name="Kono T."/>
            <person name="Mallez S."/>
            <person name="Zhang Y."/>
            <person name="Obille A."/>
            <person name="Becker A."/>
            <person name="Abrahante J.E."/>
            <person name="Garbe J."/>
            <person name="Badalamenti J.P."/>
            <person name="Herman A."/>
            <person name="Mangelson H."/>
            <person name="Liachko I."/>
            <person name="Sullivan S."/>
            <person name="Sone E.D."/>
            <person name="Koren S."/>
            <person name="Silverstein K.A.T."/>
            <person name="Beckman K.B."/>
            <person name="Gohl D.M."/>
        </authorList>
    </citation>
    <scope>NUCLEOTIDE SEQUENCE</scope>
    <source>
        <strain evidence="1">Duluth1</strain>
        <tissue evidence="1">Whole animal</tissue>
    </source>
</reference>
<dbReference type="EMBL" id="JAIWYP010000013">
    <property type="protein sequence ID" value="KAH3714632.1"/>
    <property type="molecule type" value="Genomic_DNA"/>
</dbReference>